<dbReference type="AlphaFoldDB" id="F4GJW6"/>
<dbReference type="RefSeq" id="WP_013738787.1">
    <property type="nucleotide sequence ID" value="NC_015436.1"/>
</dbReference>
<dbReference type="HOGENOM" id="CLU_1991237_0_0_12"/>
<gene>
    <name evidence="1" type="ordered locus">Spico_0153</name>
</gene>
<reference evidence="2" key="1">
    <citation type="submission" date="2011-04" db="EMBL/GenBank/DDBJ databases">
        <title>The complete genome of Spirochaeta coccoides DSM 17374.</title>
        <authorList>
            <person name="Lucas S."/>
            <person name="Copeland A."/>
            <person name="Lapidus A."/>
            <person name="Bruce D."/>
            <person name="Goodwin L."/>
            <person name="Pitluck S."/>
            <person name="Peters L."/>
            <person name="Kyrpides N."/>
            <person name="Mavromatis K."/>
            <person name="Pagani I."/>
            <person name="Ivanova N."/>
            <person name="Ovchinnikova G."/>
            <person name="Lu M."/>
            <person name="Detter J.C."/>
            <person name="Tapia R."/>
            <person name="Han C."/>
            <person name="Land M."/>
            <person name="Hauser L."/>
            <person name="Markowitz V."/>
            <person name="Cheng J.-F."/>
            <person name="Hugenholtz P."/>
            <person name="Woyke T."/>
            <person name="Wu D."/>
            <person name="Spring S."/>
            <person name="Schroeder M."/>
            <person name="Brambilla E."/>
            <person name="Klenk H.-P."/>
            <person name="Eisen J.A."/>
        </authorList>
    </citation>
    <scope>NUCLEOTIDE SEQUENCE [LARGE SCALE GENOMIC DNA]</scope>
    <source>
        <strain evidence="2">ATCC BAA-1237 / DSM 17374 / SPN1</strain>
    </source>
</reference>
<organism evidence="1 2">
    <name type="scientific">Parasphaerochaeta coccoides (strain ATCC BAA-1237 / DSM 17374 / SPN1)</name>
    <name type="common">Sphaerochaeta coccoides</name>
    <dbReference type="NCBI Taxonomy" id="760011"/>
    <lineage>
        <taxon>Bacteria</taxon>
        <taxon>Pseudomonadati</taxon>
        <taxon>Spirochaetota</taxon>
        <taxon>Spirochaetia</taxon>
        <taxon>Spirochaetales</taxon>
        <taxon>Sphaerochaetaceae</taxon>
        <taxon>Parasphaerochaeta</taxon>
    </lineage>
</organism>
<dbReference type="Proteomes" id="UP000007939">
    <property type="component" value="Chromosome"/>
</dbReference>
<reference evidence="1 2" key="2">
    <citation type="journal article" date="2012" name="Stand. Genomic Sci.">
        <title>Complete genome sequence of the termite hindgut bacterium Spirochaeta coccoides type strain (SPN1(T)), reclassification in the genus Sphaerochaeta as Sphaerochaeta coccoides comb. nov. and emendations of the family Spirochaetaceae and the genus Sphaerochaeta.</title>
        <authorList>
            <person name="Abt B."/>
            <person name="Han C."/>
            <person name="Scheuner C."/>
            <person name="Lu M."/>
            <person name="Lapidus A."/>
            <person name="Nolan M."/>
            <person name="Lucas S."/>
            <person name="Hammon N."/>
            <person name="Deshpande S."/>
            <person name="Cheng J.F."/>
            <person name="Tapia R."/>
            <person name="Goodwin L.A."/>
            <person name="Pitluck S."/>
            <person name="Liolios K."/>
            <person name="Pagani I."/>
            <person name="Ivanova N."/>
            <person name="Mavromatis K."/>
            <person name="Mikhailova N."/>
            <person name="Huntemann M."/>
            <person name="Pati A."/>
            <person name="Chen A."/>
            <person name="Palaniappan K."/>
            <person name="Land M."/>
            <person name="Hauser L."/>
            <person name="Brambilla E.M."/>
            <person name="Rohde M."/>
            <person name="Spring S."/>
            <person name="Gronow S."/>
            <person name="Goker M."/>
            <person name="Woyke T."/>
            <person name="Bristow J."/>
            <person name="Eisen J.A."/>
            <person name="Markowitz V."/>
            <person name="Hugenholtz P."/>
            <person name="Kyrpides N.C."/>
            <person name="Klenk H.P."/>
            <person name="Detter J.C."/>
        </authorList>
    </citation>
    <scope>NUCLEOTIDE SEQUENCE [LARGE SCALE GENOMIC DNA]</scope>
    <source>
        <strain evidence="2">ATCC BAA-1237 / DSM 17374 / SPN1</strain>
    </source>
</reference>
<evidence type="ECO:0000313" key="1">
    <source>
        <dbReference type="EMBL" id="AEC01391.1"/>
    </source>
</evidence>
<dbReference type="OrthoDB" id="370808at2"/>
<protein>
    <recommendedName>
        <fullName evidence="3">DUF3783 domain-containing protein</fullName>
    </recommendedName>
</protein>
<evidence type="ECO:0008006" key="3">
    <source>
        <dbReference type="Google" id="ProtNLM"/>
    </source>
</evidence>
<dbReference type="STRING" id="760011.Spico_0153"/>
<proteinExistence type="predicted"/>
<dbReference type="Pfam" id="PF12646">
    <property type="entry name" value="DUF3783"/>
    <property type="match status" value="1"/>
</dbReference>
<evidence type="ECO:0000313" key="2">
    <source>
        <dbReference type="Proteomes" id="UP000007939"/>
    </source>
</evidence>
<dbReference type="InterPro" id="IPR016621">
    <property type="entry name" value="UCP014543"/>
</dbReference>
<sequence length="125" mass="14135">MYRCADVAAGLIFAGGISREHQLARLLPLRYGQNMEENEKISPKEESADLMKPIDPMEQKALIINGFSREETFMIVDIVKKAFGREHDIIFAITTKHSIVRPLKDILTELAGDHAFMKKNPPGRN</sequence>
<dbReference type="EMBL" id="CP002659">
    <property type="protein sequence ID" value="AEC01391.1"/>
    <property type="molecule type" value="Genomic_DNA"/>
</dbReference>
<name>F4GJW6_PARC1</name>
<keyword evidence="2" id="KW-1185">Reference proteome</keyword>
<accession>F4GJW6</accession>
<dbReference type="KEGG" id="scc:Spico_0153"/>
<dbReference type="eggNOG" id="ENOG502ZQGJ">
    <property type="taxonomic scope" value="Bacteria"/>
</dbReference>